<keyword evidence="11 17" id="KW-0100">Branched-chain amino acid biosynthesis</keyword>
<evidence type="ECO:0000256" key="11">
    <source>
        <dbReference type="ARBA" id="ARBA00023304"/>
    </source>
</evidence>
<dbReference type="InterPro" id="IPR036038">
    <property type="entry name" value="Aminotransferase-like"/>
</dbReference>
<evidence type="ECO:0000256" key="16">
    <source>
        <dbReference type="RuleBase" id="RU004516"/>
    </source>
</evidence>
<dbReference type="Gene3D" id="3.30.470.10">
    <property type="match status" value="1"/>
</dbReference>
<evidence type="ECO:0000256" key="13">
    <source>
        <dbReference type="ARBA" id="ARBA00048798"/>
    </source>
</evidence>
<evidence type="ECO:0000256" key="8">
    <source>
        <dbReference type="ARBA" id="ARBA00022605"/>
    </source>
</evidence>
<reference evidence="21" key="3">
    <citation type="submission" date="2019-03" db="EMBL/GenBank/DDBJ databases">
        <title>Complete genome of Methylacidiphilum kamchatkense Kam1.</title>
        <authorList>
            <person name="Kruse T."/>
            <person name="Murarilal Ratnadevi C."/>
            <person name="Erikstad H.-A."/>
            <person name="Birkeland N.-K."/>
        </authorList>
    </citation>
    <scope>NUCLEOTIDE SEQUENCE [LARGE SCALE GENOMIC DNA]</scope>
    <source>
        <strain evidence="21">kam1</strain>
    </source>
</reference>
<dbReference type="UniPathway" id="UPA00047">
    <property type="reaction ID" value="UER00058"/>
</dbReference>
<evidence type="ECO:0000256" key="3">
    <source>
        <dbReference type="ARBA" id="ARBA00004824"/>
    </source>
</evidence>
<gene>
    <name evidence="17" type="primary">ilvE</name>
    <name evidence="18" type="ORF">A946_02595</name>
    <name evidence="19" type="ORF">kam1_1944</name>
</gene>
<evidence type="ECO:0000256" key="2">
    <source>
        <dbReference type="ARBA" id="ARBA00003109"/>
    </source>
</evidence>
<reference evidence="18 20" key="1">
    <citation type="submission" date="2014-08" db="EMBL/GenBank/DDBJ databases">
        <title>Methylacidiphilum kamchatkense strain Kam1 draft genome sequence.</title>
        <authorList>
            <person name="Birkeland N.-K."/>
            <person name="Erikstad H.A."/>
        </authorList>
    </citation>
    <scope>NUCLEOTIDE SEQUENCE [LARGE SCALE GENOMIC DNA]</scope>
    <source>
        <strain evidence="18 20">Kam1</strain>
    </source>
</reference>
<comment type="catalytic activity">
    <reaction evidence="14 17">
        <text>L-leucine + 2-oxoglutarate = 4-methyl-2-oxopentanoate + L-glutamate</text>
        <dbReference type="Rhea" id="RHEA:18321"/>
        <dbReference type="ChEBI" id="CHEBI:16810"/>
        <dbReference type="ChEBI" id="CHEBI:17865"/>
        <dbReference type="ChEBI" id="CHEBI:29985"/>
        <dbReference type="ChEBI" id="CHEBI:57427"/>
        <dbReference type="EC" id="2.6.1.42"/>
    </reaction>
</comment>
<dbReference type="STRING" id="1202785.A946_02595"/>
<dbReference type="FunFam" id="3.30.470.10:FF:000006">
    <property type="entry name" value="Branched-chain-amino-acid aminotransferase"/>
    <property type="match status" value="1"/>
</dbReference>
<evidence type="ECO:0000256" key="12">
    <source>
        <dbReference type="ARBA" id="ARBA00048212"/>
    </source>
</evidence>
<evidence type="ECO:0000256" key="14">
    <source>
        <dbReference type="ARBA" id="ARBA00049229"/>
    </source>
</evidence>
<comment type="function">
    <text evidence="2 17">Acts on leucine, isoleucine and valine.</text>
</comment>
<comment type="pathway">
    <text evidence="3 17">Amino-acid biosynthesis; L-isoleucine biosynthesis; L-isoleucine from 2-oxobutanoate: step 4/4.</text>
</comment>
<dbReference type="UniPathway" id="UPA00048">
    <property type="reaction ID" value="UER00073"/>
</dbReference>
<dbReference type="AlphaFoldDB" id="A0A0C1UT32"/>
<dbReference type="InterPro" id="IPR043132">
    <property type="entry name" value="BCAT-like_C"/>
</dbReference>
<evidence type="ECO:0000256" key="5">
    <source>
        <dbReference type="ARBA" id="ARBA00005072"/>
    </source>
</evidence>
<dbReference type="GO" id="GO:0004084">
    <property type="term" value="F:branched-chain-amino-acid transaminase activity"/>
    <property type="evidence" value="ECO:0007669"/>
    <property type="project" value="UniProtKB-EC"/>
</dbReference>
<dbReference type="OrthoDB" id="9805628at2"/>
<keyword evidence="7 17" id="KW-0032">Aminotransferase</keyword>
<dbReference type="SUPFAM" id="SSF56752">
    <property type="entry name" value="D-aminoacid aminotransferase-like PLP-dependent enzymes"/>
    <property type="match status" value="1"/>
</dbReference>
<keyword evidence="20" id="KW-1185">Reference proteome</keyword>
<evidence type="ECO:0000256" key="15">
    <source>
        <dbReference type="RuleBase" id="RU004106"/>
    </source>
</evidence>
<keyword evidence="10 16" id="KW-0663">Pyridoxal phosphate</keyword>
<evidence type="ECO:0000256" key="1">
    <source>
        <dbReference type="ARBA" id="ARBA00001933"/>
    </source>
</evidence>
<comment type="catalytic activity">
    <reaction evidence="13 17">
        <text>L-isoleucine + 2-oxoglutarate = (S)-3-methyl-2-oxopentanoate + L-glutamate</text>
        <dbReference type="Rhea" id="RHEA:24801"/>
        <dbReference type="ChEBI" id="CHEBI:16810"/>
        <dbReference type="ChEBI" id="CHEBI:29985"/>
        <dbReference type="ChEBI" id="CHEBI:35146"/>
        <dbReference type="ChEBI" id="CHEBI:58045"/>
        <dbReference type="EC" id="2.6.1.42"/>
    </reaction>
</comment>
<dbReference type="InterPro" id="IPR050571">
    <property type="entry name" value="Class-IV_PLP-Dep_Aminotrnsfr"/>
</dbReference>
<dbReference type="NCBIfam" id="TIGR01122">
    <property type="entry name" value="ilvE_I"/>
    <property type="match status" value="1"/>
</dbReference>
<keyword evidence="9 17" id="KW-0808">Transferase</keyword>
<dbReference type="RefSeq" id="WP_039720881.1">
    <property type="nucleotide sequence ID" value="NZ_CP037899.1"/>
</dbReference>
<evidence type="ECO:0000256" key="7">
    <source>
        <dbReference type="ARBA" id="ARBA00022576"/>
    </source>
</evidence>
<dbReference type="UniPathway" id="UPA00049">
    <property type="reaction ID" value="UER00062"/>
</dbReference>
<dbReference type="NCBIfam" id="NF006185">
    <property type="entry name" value="PRK08320.1"/>
    <property type="match status" value="1"/>
</dbReference>
<comment type="pathway">
    <text evidence="5 17">Amino-acid biosynthesis; L-leucine biosynthesis; L-leucine from 3-methyl-2-oxobutanoate: step 4/4.</text>
</comment>
<dbReference type="InterPro" id="IPR005785">
    <property type="entry name" value="B_amino_transI"/>
</dbReference>
<organism evidence="19 21">
    <name type="scientific">Methylacidiphilum kamchatkense Kam1</name>
    <dbReference type="NCBI Taxonomy" id="1202785"/>
    <lineage>
        <taxon>Bacteria</taxon>
        <taxon>Pseudomonadati</taxon>
        <taxon>Verrucomicrobiota</taxon>
        <taxon>Methylacidiphilae</taxon>
        <taxon>Methylacidiphilales</taxon>
        <taxon>Methylacidiphilaceae</taxon>
        <taxon>Methylacidiphilum (ex Ratnadevi et al. 2023)</taxon>
    </lineage>
</organism>
<evidence type="ECO:0000313" key="20">
    <source>
        <dbReference type="Proteomes" id="UP000031594"/>
    </source>
</evidence>
<dbReference type="GO" id="GO:0009099">
    <property type="term" value="P:L-valine biosynthetic process"/>
    <property type="evidence" value="ECO:0007669"/>
    <property type="project" value="UniProtKB-UniPathway"/>
</dbReference>
<dbReference type="PANTHER" id="PTHR42743:SF11">
    <property type="entry name" value="AMINODEOXYCHORISMATE LYASE"/>
    <property type="match status" value="1"/>
</dbReference>
<sequence length="294" mass="32912">MKIYINGLFYPKEEAKISVFDHGLLYGDGVFEGIRAYNRRVFRLERHIERLFYSAKAINLSIPLSPEEFSEAILETCRQNEIENGYIRAVVTRGIGDLGLNPLHCQQPTIFIIADKILLYNPKIYQEGLTVRTVSTRISSHSSISPAIKSLNYLNKILAKIEANLSGADEGLLLNQLDHIAECTSENIFLVKNGIVMTPPVSAGLLPGITRETILSLAKEMELKTEEKNLVLYDIWTAEEVFITGTGAEIAPVVEVDGRPIGKRKPGEITLLLMKKFRELTQHSGVHIYAKEDS</sequence>
<evidence type="ECO:0000256" key="10">
    <source>
        <dbReference type="ARBA" id="ARBA00022898"/>
    </source>
</evidence>
<dbReference type="Pfam" id="PF01063">
    <property type="entry name" value="Aminotran_4"/>
    <property type="match status" value="1"/>
</dbReference>
<dbReference type="EMBL" id="JQNX01000002">
    <property type="protein sequence ID" value="KIE58963.1"/>
    <property type="molecule type" value="Genomic_DNA"/>
</dbReference>
<comment type="cofactor">
    <cofactor evidence="1 16">
        <name>pyridoxal 5'-phosphate</name>
        <dbReference type="ChEBI" id="CHEBI:597326"/>
    </cofactor>
</comment>
<comment type="catalytic activity">
    <reaction evidence="12 17">
        <text>L-valine + 2-oxoglutarate = 3-methyl-2-oxobutanoate + L-glutamate</text>
        <dbReference type="Rhea" id="RHEA:24813"/>
        <dbReference type="ChEBI" id="CHEBI:11851"/>
        <dbReference type="ChEBI" id="CHEBI:16810"/>
        <dbReference type="ChEBI" id="CHEBI:29985"/>
        <dbReference type="ChEBI" id="CHEBI:57762"/>
        <dbReference type="EC" id="2.6.1.42"/>
    </reaction>
</comment>
<proteinExistence type="inferred from homology"/>
<dbReference type="Gene3D" id="3.20.10.10">
    <property type="entry name" value="D-amino Acid Aminotransferase, subunit A, domain 2"/>
    <property type="match status" value="1"/>
</dbReference>
<protein>
    <recommendedName>
        <fullName evidence="17">Branched-chain-amino-acid aminotransferase</fullName>
        <shortName evidence="17">BCAT</shortName>
        <ecNumber evidence="17">2.6.1.42</ecNumber>
    </recommendedName>
</protein>
<reference evidence="19" key="2">
    <citation type="journal article" date="2019" name="BMC Genomics">
        <title>Complete genome sequence analysis of the thermoacidophilic verrucomicrobial methanotroph 'Candidatus Methylacidiphilum kamchatkense' strain Kam1 and comparison with its closest relatives.</title>
        <authorList>
            <person name="Kruse T."/>
            <person name="Ratnadevi C.M."/>
            <person name="Erikstad H.A."/>
            <person name="Birkeland N.K."/>
        </authorList>
    </citation>
    <scope>NUCLEOTIDE SEQUENCE</scope>
    <source>
        <strain evidence="19">Kam1</strain>
    </source>
</reference>
<dbReference type="GO" id="GO:0009098">
    <property type="term" value="P:L-leucine biosynthetic process"/>
    <property type="evidence" value="ECO:0007669"/>
    <property type="project" value="UniProtKB-UniPathway"/>
</dbReference>
<evidence type="ECO:0000256" key="17">
    <source>
        <dbReference type="RuleBase" id="RU364094"/>
    </source>
</evidence>
<accession>A0A0C1UT32</accession>
<dbReference type="FunFam" id="3.20.10.10:FF:000002">
    <property type="entry name" value="D-alanine aminotransferase"/>
    <property type="match status" value="1"/>
</dbReference>
<dbReference type="InterPro" id="IPR001544">
    <property type="entry name" value="Aminotrans_IV"/>
</dbReference>
<dbReference type="GO" id="GO:0005829">
    <property type="term" value="C:cytosol"/>
    <property type="evidence" value="ECO:0007669"/>
    <property type="project" value="TreeGrafter"/>
</dbReference>
<dbReference type="GO" id="GO:0009097">
    <property type="term" value="P:isoleucine biosynthetic process"/>
    <property type="evidence" value="ECO:0007669"/>
    <property type="project" value="UniProtKB-UniPathway"/>
</dbReference>
<dbReference type="InterPro" id="IPR043131">
    <property type="entry name" value="BCAT-like_N"/>
</dbReference>
<comment type="similarity">
    <text evidence="6 15">Belongs to the class-IV pyridoxal-phosphate-dependent aminotransferase family.</text>
</comment>
<dbReference type="EC" id="2.6.1.42" evidence="17"/>
<dbReference type="PANTHER" id="PTHR42743">
    <property type="entry name" value="AMINO-ACID AMINOTRANSFERASE"/>
    <property type="match status" value="1"/>
</dbReference>
<comment type="pathway">
    <text evidence="4 17">Amino-acid biosynthesis; L-valine biosynthesis; L-valine from pyruvate: step 4/4.</text>
</comment>
<keyword evidence="8 17" id="KW-0028">Amino-acid biosynthesis</keyword>
<evidence type="ECO:0000256" key="4">
    <source>
        <dbReference type="ARBA" id="ARBA00004931"/>
    </source>
</evidence>
<evidence type="ECO:0000313" key="19">
    <source>
        <dbReference type="EMBL" id="QDQ43155.1"/>
    </source>
</evidence>
<evidence type="ECO:0000256" key="9">
    <source>
        <dbReference type="ARBA" id="ARBA00022679"/>
    </source>
</evidence>
<dbReference type="PROSITE" id="PS00770">
    <property type="entry name" value="AA_TRANSFER_CLASS_4"/>
    <property type="match status" value="1"/>
</dbReference>
<evidence type="ECO:0000313" key="21">
    <source>
        <dbReference type="Proteomes" id="UP000315925"/>
    </source>
</evidence>
<dbReference type="EMBL" id="CP037899">
    <property type="protein sequence ID" value="QDQ43155.1"/>
    <property type="molecule type" value="Genomic_DNA"/>
</dbReference>
<dbReference type="InterPro" id="IPR018300">
    <property type="entry name" value="Aminotrans_IV_CS"/>
</dbReference>
<dbReference type="Proteomes" id="UP000315925">
    <property type="component" value="Chromosome"/>
</dbReference>
<evidence type="ECO:0000256" key="6">
    <source>
        <dbReference type="ARBA" id="ARBA00009320"/>
    </source>
</evidence>
<dbReference type="CDD" id="cd01558">
    <property type="entry name" value="D-AAT_like"/>
    <property type="match status" value="1"/>
</dbReference>
<name>A0A0C1UT32_9BACT</name>
<dbReference type="KEGG" id="mkc:kam1_1944"/>
<evidence type="ECO:0000313" key="18">
    <source>
        <dbReference type="EMBL" id="KIE58963.1"/>
    </source>
</evidence>
<dbReference type="Proteomes" id="UP000031594">
    <property type="component" value="Unassembled WGS sequence"/>
</dbReference>